<reference evidence="4" key="1">
    <citation type="journal article" date="2015" name="Nature">
        <title>Complex archaea that bridge the gap between prokaryotes and eukaryotes.</title>
        <authorList>
            <person name="Spang A."/>
            <person name="Saw J.H."/>
            <person name="Jorgensen S.L."/>
            <person name="Zaremba-Niedzwiedzka K."/>
            <person name="Martijn J."/>
            <person name="Lind A.E."/>
            <person name="van Eijk R."/>
            <person name="Schleper C."/>
            <person name="Guy L."/>
            <person name="Ettema T.J."/>
        </authorList>
    </citation>
    <scope>NUCLEOTIDE SEQUENCE</scope>
</reference>
<evidence type="ECO:0000256" key="2">
    <source>
        <dbReference type="ARBA" id="ARBA00023136"/>
    </source>
</evidence>
<dbReference type="PANTHER" id="PTHR30627">
    <property type="entry name" value="PEPTIDOGLYCAN D,D-TRANSPEPTIDASE"/>
    <property type="match status" value="1"/>
</dbReference>
<dbReference type="InterPro" id="IPR001460">
    <property type="entry name" value="PCN-bd_Tpept"/>
</dbReference>
<dbReference type="GO" id="GO:0005886">
    <property type="term" value="C:plasma membrane"/>
    <property type="evidence" value="ECO:0007669"/>
    <property type="project" value="TreeGrafter"/>
</dbReference>
<dbReference type="Gene3D" id="3.30.450.330">
    <property type="match status" value="1"/>
</dbReference>
<evidence type="ECO:0000256" key="1">
    <source>
        <dbReference type="ARBA" id="ARBA00004370"/>
    </source>
</evidence>
<dbReference type="PANTHER" id="PTHR30627:SF1">
    <property type="entry name" value="PEPTIDOGLYCAN D,D-TRANSPEPTIDASE FTSI"/>
    <property type="match status" value="1"/>
</dbReference>
<keyword evidence="2" id="KW-0472">Membrane</keyword>
<dbReference type="SUPFAM" id="SSF56601">
    <property type="entry name" value="beta-lactamase/transpeptidase-like"/>
    <property type="match status" value="1"/>
</dbReference>
<dbReference type="Gene3D" id="3.40.710.10">
    <property type="entry name" value="DD-peptidase/beta-lactamase superfamily"/>
    <property type="match status" value="1"/>
</dbReference>
<dbReference type="InterPro" id="IPR050515">
    <property type="entry name" value="Beta-lactam/transpept"/>
</dbReference>
<name>A0A0F8W1S8_9ZZZZ</name>
<sequence>YYLIRRQVSYQQSQELKEFPIFRMGQYKGGLIAIQSNRRVHPHQMLAARTIGYLSKGESGNVVGIEGAYDHYLSGVRGVRLMQKTAGNLWIPLRDANEVDPKNGYDVITTIDVDIQDVAENALLKQLSRHKAHHGCAVLMEVETGCIRAIANLTIDENGGYNESYNYAIAESTEPGSTFKLAALIAALEDGFVEPGDTIDTGKGSVRYYDQVIKDTRKGGHGRISVQEAFEVSSNVALSKIIYENYKGKEEAFIERLYRMHLNEPLGIEIRGEGQPMIKYPGDELWSGISLPMMSHGYEVRMTPLQVLNLFNAVANDGCMVKPRIVEKIHYYGRTVRQFDT</sequence>
<dbReference type="InterPro" id="IPR012338">
    <property type="entry name" value="Beta-lactam/transpept-like"/>
</dbReference>
<feature type="domain" description="Penicillin-binding protein transpeptidase" evidence="3">
    <location>
        <begin position="135"/>
        <end position="331"/>
    </location>
</feature>
<proteinExistence type="predicted"/>
<organism evidence="4">
    <name type="scientific">marine sediment metagenome</name>
    <dbReference type="NCBI Taxonomy" id="412755"/>
    <lineage>
        <taxon>unclassified sequences</taxon>
        <taxon>metagenomes</taxon>
        <taxon>ecological metagenomes</taxon>
    </lineage>
</organism>
<evidence type="ECO:0000313" key="4">
    <source>
        <dbReference type="EMBL" id="KKK50568.1"/>
    </source>
</evidence>
<protein>
    <recommendedName>
        <fullName evidence="3">Penicillin-binding protein transpeptidase domain-containing protein</fullName>
    </recommendedName>
</protein>
<dbReference type="GO" id="GO:0071555">
    <property type="term" value="P:cell wall organization"/>
    <property type="evidence" value="ECO:0007669"/>
    <property type="project" value="TreeGrafter"/>
</dbReference>
<dbReference type="Gene3D" id="3.90.1310.10">
    <property type="entry name" value="Penicillin-binding protein 2a (Domain 2)"/>
    <property type="match status" value="1"/>
</dbReference>
<feature type="non-terminal residue" evidence="4">
    <location>
        <position position="341"/>
    </location>
</feature>
<dbReference type="GO" id="GO:0008658">
    <property type="term" value="F:penicillin binding"/>
    <property type="evidence" value="ECO:0007669"/>
    <property type="project" value="InterPro"/>
</dbReference>
<dbReference type="Pfam" id="PF00905">
    <property type="entry name" value="Transpeptidase"/>
    <property type="match status" value="1"/>
</dbReference>
<feature type="non-terminal residue" evidence="4">
    <location>
        <position position="1"/>
    </location>
</feature>
<comment type="caution">
    <text evidence="4">The sequence shown here is derived from an EMBL/GenBank/DDBJ whole genome shotgun (WGS) entry which is preliminary data.</text>
</comment>
<evidence type="ECO:0000259" key="3">
    <source>
        <dbReference type="Pfam" id="PF00905"/>
    </source>
</evidence>
<dbReference type="AlphaFoldDB" id="A0A0F8W1S8"/>
<gene>
    <name evidence="4" type="ORF">LCGC14_3123720</name>
</gene>
<comment type="subcellular location">
    <subcellularLocation>
        <location evidence="1">Membrane</location>
    </subcellularLocation>
</comment>
<dbReference type="EMBL" id="LAZR01067955">
    <property type="protein sequence ID" value="KKK50568.1"/>
    <property type="molecule type" value="Genomic_DNA"/>
</dbReference>
<accession>A0A0F8W1S8</accession>